<protein>
    <submittedName>
        <fullName evidence="1">Uncharacterized protein</fullName>
    </submittedName>
</protein>
<accession>A0ACC0Q4S6</accession>
<sequence length="267" mass="28904">MGSEVDQPEPISTPKLSLLIIPPESLPEDHSVHFYTSASIPFLWEEEPGKPRACTDQLIAAVSVSDHPNNGGPKCLVDLPPRLQSSELKTTKAPSPTIVLDGPYVGLMPINIVQGVPFGFKRERRREGSTGSNYGGGSPERGLLGDMVLIGKKGGESKESRGGLFGSFGRRRSSTVGRNEELGGMVRSSSMKNLADSGGDEGGRRSRWEPLRKIRRIGSLRKITRTGSFSSLSEASAGSNFWATMHEGFKQVLPWKNKQAKNEGLTT</sequence>
<keyword evidence="2" id="KW-1185">Reference proteome</keyword>
<gene>
    <name evidence="1" type="ORF">RHMOL_Rhmol01G0229600</name>
</gene>
<reference evidence="1" key="1">
    <citation type="submission" date="2022-02" db="EMBL/GenBank/DDBJ databases">
        <title>Plant Genome Project.</title>
        <authorList>
            <person name="Zhang R.-G."/>
        </authorList>
    </citation>
    <scope>NUCLEOTIDE SEQUENCE</scope>
    <source>
        <strain evidence="1">AT1</strain>
    </source>
</reference>
<dbReference type="EMBL" id="CM046388">
    <property type="protein sequence ID" value="KAI8572816.1"/>
    <property type="molecule type" value="Genomic_DNA"/>
</dbReference>
<proteinExistence type="predicted"/>
<comment type="caution">
    <text evidence="1">The sequence shown here is derived from an EMBL/GenBank/DDBJ whole genome shotgun (WGS) entry which is preliminary data.</text>
</comment>
<evidence type="ECO:0000313" key="1">
    <source>
        <dbReference type="EMBL" id="KAI8572816.1"/>
    </source>
</evidence>
<name>A0ACC0Q4S6_RHOML</name>
<organism evidence="1 2">
    <name type="scientific">Rhododendron molle</name>
    <name type="common">Chinese azalea</name>
    <name type="synonym">Azalea mollis</name>
    <dbReference type="NCBI Taxonomy" id="49168"/>
    <lineage>
        <taxon>Eukaryota</taxon>
        <taxon>Viridiplantae</taxon>
        <taxon>Streptophyta</taxon>
        <taxon>Embryophyta</taxon>
        <taxon>Tracheophyta</taxon>
        <taxon>Spermatophyta</taxon>
        <taxon>Magnoliopsida</taxon>
        <taxon>eudicotyledons</taxon>
        <taxon>Gunneridae</taxon>
        <taxon>Pentapetalae</taxon>
        <taxon>asterids</taxon>
        <taxon>Ericales</taxon>
        <taxon>Ericaceae</taxon>
        <taxon>Ericoideae</taxon>
        <taxon>Rhodoreae</taxon>
        <taxon>Rhododendron</taxon>
    </lineage>
</organism>
<evidence type="ECO:0000313" key="2">
    <source>
        <dbReference type="Proteomes" id="UP001062846"/>
    </source>
</evidence>
<dbReference type="Proteomes" id="UP001062846">
    <property type="component" value="Chromosome 1"/>
</dbReference>